<evidence type="ECO:0000256" key="8">
    <source>
        <dbReference type="PROSITE-ProRule" id="PRU00108"/>
    </source>
</evidence>
<comment type="subcellular location">
    <subcellularLocation>
        <location evidence="1 8">Nucleus</location>
    </subcellularLocation>
</comment>
<keyword evidence="9" id="KW-0175">Coiled coil</keyword>
<keyword evidence="7 8" id="KW-0539">Nucleus</keyword>
<evidence type="ECO:0000256" key="4">
    <source>
        <dbReference type="ARBA" id="ARBA00023125"/>
    </source>
</evidence>
<organism evidence="12 13">
    <name type="scientific">Actinidia rufa</name>
    <dbReference type="NCBI Taxonomy" id="165716"/>
    <lineage>
        <taxon>Eukaryota</taxon>
        <taxon>Viridiplantae</taxon>
        <taxon>Streptophyta</taxon>
        <taxon>Embryophyta</taxon>
        <taxon>Tracheophyta</taxon>
        <taxon>Spermatophyta</taxon>
        <taxon>Magnoliopsida</taxon>
        <taxon>eudicotyledons</taxon>
        <taxon>Gunneridae</taxon>
        <taxon>Pentapetalae</taxon>
        <taxon>asterids</taxon>
        <taxon>Ericales</taxon>
        <taxon>Actinidiaceae</taxon>
        <taxon>Actinidia</taxon>
    </lineage>
</organism>
<keyword evidence="4 8" id="KW-0238">DNA-binding</keyword>
<accession>A0A7J0GZI3</accession>
<dbReference type="AlphaFoldDB" id="A0A7J0GZI3"/>
<evidence type="ECO:0000313" key="13">
    <source>
        <dbReference type="Proteomes" id="UP000585474"/>
    </source>
</evidence>
<comment type="caution">
    <text evidence="12">The sequence shown here is derived from an EMBL/GenBank/DDBJ whole genome shotgun (WGS) entry which is preliminary data.</text>
</comment>
<dbReference type="GO" id="GO:0003677">
    <property type="term" value="F:DNA binding"/>
    <property type="evidence" value="ECO:0007669"/>
    <property type="project" value="UniProtKB-UniRule"/>
</dbReference>
<dbReference type="PROSITE" id="PS50071">
    <property type="entry name" value="HOMEOBOX_2"/>
    <property type="match status" value="1"/>
</dbReference>
<evidence type="ECO:0000256" key="10">
    <source>
        <dbReference type="SAM" id="MobiDB-lite"/>
    </source>
</evidence>
<dbReference type="SMART" id="SM00389">
    <property type="entry name" value="HOX"/>
    <property type="match status" value="1"/>
</dbReference>
<name>A0A7J0GZI3_9ERIC</name>
<dbReference type="EMBL" id="BJWL01000025">
    <property type="protein sequence ID" value="GFZ16229.1"/>
    <property type="molecule type" value="Genomic_DNA"/>
</dbReference>
<dbReference type="SUPFAM" id="SSF46689">
    <property type="entry name" value="Homeodomain-like"/>
    <property type="match status" value="1"/>
</dbReference>
<dbReference type="PANTHER" id="PTHR11850">
    <property type="entry name" value="HOMEOBOX PROTEIN TRANSCRIPTION FACTORS"/>
    <property type="match status" value="1"/>
</dbReference>
<comment type="similarity">
    <text evidence="2">Belongs to the TALE/BELL homeobox family.</text>
</comment>
<keyword evidence="5 8" id="KW-0371">Homeobox</keyword>
<dbReference type="CDD" id="cd00086">
    <property type="entry name" value="homeodomain"/>
    <property type="match status" value="1"/>
</dbReference>
<dbReference type="Gene3D" id="1.10.10.60">
    <property type="entry name" value="Homeodomain-like"/>
    <property type="match status" value="1"/>
</dbReference>
<feature type="DNA-binding region" description="Homeobox" evidence="8">
    <location>
        <begin position="437"/>
        <end position="499"/>
    </location>
</feature>
<evidence type="ECO:0000256" key="5">
    <source>
        <dbReference type="ARBA" id="ARBA00023155"/>
    </source>
</evidence>
<gene>
    <name evidence="12" type="ORF">Acr_25g0006380</name>
</gene>
<dbReference type="InterPro" id="IPR006563">
    <property type="entry name" value="POX_dom"/>
</dbReference>
<proteinExistence type="inferred from homology"/>
<dbReference type="OrthoDB" id="10056939at2759"/>
<feature type="coiled-coil region" evidence="9">
    <location>
        <begin position="328"/>
        <end position="355"/>
    </location>
</feature>
<feature type="domain" description="Homeobox" evidence="11">
    <location>
        <begin position="435"/>
        <end position="498"/>
    </location>
</feature>
<dbReference type="GO" id="GO:0006355">
    <property type="term" value="P:regulation of DNA-templated transcription"/>
    <property type="evidence" value="ECO:0007669"/>
    <property type="project" value="InterPro"/>
</dbReference>
<feature type="region of interest" description="Disordered" evidence="10">
    <location>
        <begin position="510"/>
        <end position="537"/>
    </location>
</feature>
<dbReference type="InterPro" id="IPR050224">
    <property type="entry name" value="TALE_homeobox"/>
</dbReference>
<keyword evidence="13" id="KW-1185">Reference proteome</keyword>
<dbReference type="InterPro" id="IPR001356">
    <property type="entry name" value="HD"/>
</dbReference>
<reference evidence="12 13" key="1">
    <citation type="submission" date="2019-07" db="EMBL/GenBank/DDBJ databases">
        <title>De Novo Assembly of kiwifruit Actinidia rufa.</title>
        <authorList>
            <person name="Sugita-Konishi S."/>
            <person name="Sato K."/>
            <person name="Mori E."/>
            <person name="Abe Y."/>
            <person name="Kisaki G."/>
            <person name="Hamano K."/>
            <person name="Suezawa K."/>
            <person name="Otani M."/>
            <person name="Fukuda T."/>
            <person name="Manabe T."/>
            <person name="Gomi K."/>
            <person name="Tabuchi M."/>
            <person name="Akimitsu K."/>
            <person name="Kataoka I."/>
        </authorList>
    </citation>
    <scope>NUCLEOTIDE SEQUENCE [LARGE SCALE GENOMIC DNA]</scope>
    <source>
        <strain evidence="13">cv. Fuchu</strain>
    </source>
</reference>
<dbReference type="Proteomes" id="UP000585474">
    <property type="component" value="Unassembled WGS sequence"/>
</dbReference>
<evidence type="ECO:0000256" key="2">
    <source>
        <dbReference type="ARBA" id="ARBA00006454"/>
    </source>
</evidence>
<evidence type="ECO:0000256" key="1">
    <source>
        <dbReference type="ARBA" id="ARBA00004123"/>
    </source>
</evidence>
<dbReference type="SMART" id="SM00574">
    <property type="entry name" value="POX"/>
    <property type="match status" value="1"/>
</dbReference>
<dbReference type="Pfam" id="PF05920">
    <property type="entry name" value="Homeobox_KN"/>
    <property type="match status" value="1"/>
</dbReference>
<feature type="compositionally biased region" description="Basic and acidic residues" evidence="10">
    <location>
        <begin position="514"/>
        <end position="523"/>
    </location>
</feature>
<dbReference type="InterPro" id="IPR009057">
    <property type="entry name" value="Homeodomain-like_sf"/>
</dbReference>
<evidence type="ECO:0000313" key="12">
    <source>
        <dbReference type="EMBL" id="GFZ16229.1"/>
    </source>
</evidence>
<keyword evidence="6" id="KW-0804">Transcription</keyword>
<dbReference type="InterPro" id="IPR008422">
    <property type="entry name" value="KN_HD"/>
</dbReference>
<evidence type="ECO:0000256" key="3">
    <source>
        <dbReference type="ARBA" id="ARBA00023015"/>
    </source>
</evidence>
<protein>
    <submittedName>
        <fullName evidence="12">Homeobox protein ATH1</fullName>
    </submittedName>
</protein>
<dbReference type="Pfam" id="PF07526">
    <property type="entry name" value="POX"/>
    <property type="match status" value="1"/>
</dbReference>
<evidence type="ECO:0000259" key="11">
    <source>
        <dbReference type="PROSITE" id="PS50071"/>
    </source>
</evidence>
<sequence>MAENDAFNVPTNVTNRNAIFMDGLFAHVTSISPARPNSLNLNNQYHIMGEFPALSMLQGEPTNNLHTGFPISNHAGLIDCGTSAPSEPLGRNAAVQERFVGGTPISASSIAAILAAQCGPCNNMNELPSSTPSENPLEIIEKSRINNKWVFDKFLACPEVAEVPGITGFQPCQLVGNVSVNANGWTSLDNANLSSDNRSRSSKFSNELSLSLATSCQPSIIRGTSTTDQCSEISCSGVTSSCNSKKLSLGIGSRGSVQISQFLSGSRYLLVIQEILTEIASYSLENLDLMNYPASRNTRFSLSSSGYALMGSEGDGRCGAQRDPVLREREVEAKKKQLLALLQEVDEQYNQCLDEIHTVISAFHAATELDPHIHARFALQTISSLYKSLRERISNEILTMGGFFNRGNNWEEERSFETSFIQKQWALQQLRRKDHQLWRPQRGLPERSVSVLRAWMFQNFLHPYPKDAEKHLLAVKSGLTRSQVSNWFINARVRLWKPMIEEMYAEMNRRKGRRNVEETENNHRSQVSIDHRRFNKK</sequence>
<dbReference type="GO" id="GO:0005634">
    <property type="term" value="C:nucleus"/>
    <property type="evidence" value="ECO:0007669"/>
    <property type="project" value="UniProtKB-SubCell"/>
</dbReference>
<evidence type="ECO:0000256" key="6">
    <source>
        <dbReference type="ARBA" id="ARBA00023163"/>
    </source>
</evidence>
<evidence type="ECO:0000256" key="7">
    <source>
        <dbReference type="ARBA" id="ARBA00023242"/>
    </source>
</evidence>
<keyword evidence="3" id="KW-0805">Transcription regulation</keyword>
<evidence type="ECO:0000256" key="9">
    <source>
        <dbReference type="SAM" id="Coils"/>
    </source>
</evidence>